<reference evidence="2" key="1">
    <citation type="journal article" date="2017" name="Nat. Ecol. Evol.">
        <title>Genome expansion and lineage-specific genetic innovations in the forest pathogenic fungi Armillaria.</title>
        <authorList>
            <person name="Sipos G."/>
            <person name="Prasanna A.N."/>
            <person name="Walter M.C."/>
            <person name="O'Connor E."/>
            <person name="Balint B."/>
            <person name="Krizsan K."/>
            <person name="Kiss B."/>
            <person name="Hess J."/>
            <person name="Varga T."/>
            <person name="Slot J."/>
            <person name="Riley R."/>
            <person name="Boka B."/>
            <person name="Rigling D."/>
            <person name="Barry K."/>
            <person name="Lee J."/>
            <person name="Mihaltcheva S."/>
            <person name="LaButti K."/>
            <person name="Lipzen A."/>
            <person name="Waldron R."/>
            <person name="Moloney N.M."/>
            <person name="Sperisen C."/>
            <person name="Kredics L."/>
            <person name="Vagvoelgyi C."/>
            <person name="Patrignani A."/>
            <person name="Fitzpatrick D."/>
            <person name="Nagy I."/>
            <person name="Doyle S."/>
            <person name="Anderson J.B."/>
            <person name="Grigoriev I.V."/>
            <person name="Gueldener U."/>
            <person name="Muensterkoetter M."/>
            <person name="Nagy L.G."/>
        </authorList>
    </citation>
    <scope>NUCLEOTIDE SEQUENCE [LARGE SCALE GENOMIC DNA]</scope>
    <source>
        <strain evidence="2">Ar21-2</strain>
    </source>
</reference>
<evidence type="ECO:0000313" key="1">
    <source>
        <dbReference type="EMBL" id="PBK84746.1"/>
    </source>
</evidence>
<dbReference type="Proteomes" id="UP000217790">
    <property type="component" value="Unassembled WGS sequence"/>
</dbReference>
<proteinExistence type="predicted"/>
<gene>
    <name evidence="1" type="ORF">ARMGADRAFT_604150</name>
</gene>
<dbReference type="InParanoid" id="A0A2H3DB81"/>
<evidence type="ECO:0000313" key="2">
    <source>
        <dbReference type="Proteomes" id="UP000217790"/>
    </source>
</evidence>
<organism evidence="1 2">
    <name type="scientific">Armillaria gallica</name>
    <name type="common">Bulbous honey fungus</name>
    <name type="synonym">Armillaria bulbosa</name>
    <dbReference type="NCBI Taxonomy" id="47427"/>
    <lineage>
        <taxon>Eukaryota</taxon>
        <taxon>Fungi</taxon>
        <taxon>Dikarya</taxon>
        <taxon>Basidiomycota</taxon>
        <taxon>Agaricomycotina</taxon>
        <taxon>Agaricomycetes</taxon>
        <taxon>Agaricomycetidae</taxon>
        <taxon>Agaricales</taxon>
        <taxon>Marasmiineae</taxon>
        <taxon>Physalacriaceae</taxon>
        <taxon>Armillaria</taxon>
    </lineage>
</organism>
<sequence>MLRNVTSLSVPVSTWPCKTTSWHRRHPRLTFDTARSTFPSEILFTASVNPRCWGGTRTIFIATISIRLFTLHHSSASTRLHTLGMGHSIHELAHSRKRRHLNASEALSRQLSIGILAMRVIRSAS</sequence>
<name>A0A2H3DB81_ARMGA</name>
<keyword evidence="2" id="KW-1185">Reference proteome</keyword>
<dbReference type="AlphaFoldDB" id="A0A2H3DB81"/>
<dbReference type="EMBL" id="KZ293696">
    <property type="protein sequence ID" value="PBK84746.1"/>
    <property type="molecule type" value="Genomic_DNA"/>
</dbReference>
<protein>
    <submittedName>
        <fullName evidence="1">Uncharacterized protein</fullName>
    </submittedName>
</protein>
<accession>A0A2H3DB81</accession>